<name>A0A291G9Z1_9RHOB</name>
<evidence type="ECO:0000313" key="1">
    <source>
        <dbReference type="EMBL" id="ATG46968.1"/>
    </source>
</evidence>
<keyword evidence="2" id="KW-1185">Reference proteome</keyword>
<dbReference type="OrthoDB" id="7851835at2"/>
<evidence type="ECO:0000313" key="2">
    <source>
        <dbReference type="Proteomes" id="UP000217935"/>
    </source>
</evidence>
<gene>
    <name evidence="1" type="ORF">CEW89_04920</name>
</gene>
<sequence>MAQDTPLFGPRVLKPENVPDGLPSLMDMLGSDMRLQSKFPFEGTQSAEGWHPPMALPFFEPAGDAGICVATDFALASPANVTVPEAPDPAPAEEEKIWDFSGGEVSRGTKDLGVRSGSQRVVREYLASGYTRRNPDGTDWSDNDFAGKWRDAEFTVAQAEASKDFFDVSVADGSFGEEGDFFSGSGRVLGADSDASASFELGSDGFKAGAGAQASGSFLEGKIESDDSGLVAGDVSGSVVSGDAKGDVELVLSPEQATLKGELGAEVNLVEIGAGGDIYITPRRVANPLIALYNSWAEDDFEELSESWDIGIMVGGEVSGQIGAQAGVDGQVGYEKGRATAEAGAKIGLGLGASVKGRAGLVGLDKIWNGIKSGWNAIWND</sequence>
<organism evidence="1 2">
    <name type="scientific">Celeribacter ethanolicus</name>
    <dbReference type="NCBI Taxonomy" id="1758178"/>
    <lineage>
        <taxon>Bacteria</taxon>
        <taxon>Pseudomonadati</taxon>
        <taxon>Pseudomonadota</taxon>
        <taxon>Alphaproteobacteria</taxon>
        <taxon>Rhodobacterales</taxon>
        <taxon>Roseobacteraceae</taxon>
        <taxon>Celeribacter</taxon>
    </lineage>
</organism>
<dbReference type="KEGG" id="ceh:CEW89_04920"/>
<dbReference type="Proteomes" id="UP000217935">
    <property type="component" value="Chromosome"/>
</dbReference>
<accession>A0A291G9Z1</accession>
<dbReference type="STRING" id="1758178.GCA_001550095_00700"/>
<dbReference type="RefSeq" id="WP_096805122.1">
    <property type="nucleotide sequence ID" value="NZ_CP022196.1"/>
</dbReference>
<protein>
    <submittedName>
        <fullName evidence="1">Uncharacterized protein</fullName>
    </submittedName>
</protein>
<proteinExistence type="predicted"/>
<reference evidence="1 2" key="1">
    <citation type="submission" date="2017-06" db="EMBL/GenBank/DDBJ databases">
        <title>Celeribacter sp. TSPH2 complete genome sequence.</title>
        <authorList>
            <person name="Woo J.-H."/>
            <person name="Kim H.-S."/>
        </authorList>
    </citation>
    <scope>NUCLEOTIDE SEQUENCE [LARGE SCALE GENOMIC DNA]</scope>
    <source>
        <strain evidence="1 2">TSPH2</strain>
    </source>
</reference>
<dbReference type="AlphaFoldDB" id="A0A291G9Z1"/>
<dbReference type="EMBL" id="CP022196">
    <property type="protein sequence ID" value="ATG46968.1"/>
    <property type="molecule type" value="Genomic_DNA"/>
</dbReference>